<dbReference type="Gene3D" id="3.90.1570.10">
    <property type="entry name" value="tt1808, chain A"/>
    <property type="match status" value="1"/>
</dbReference>
<dbReference type="Proteomes" id="UP000008204">
    <property type="component" value="Chromosome"/>
</dbReference>
<dbReference type="SUPFAM" id="SSF52980">
    <property type="entry name" value="Restriction endonuclease-like"/>
    <property type="match status" value="1"/>
</dbReference>
<dbReference type="InterPro" id="IPR011335">
    <property type="entry name" value="Restrct_endonuc-II-like"/>
</dbReference>
<dbReference type="AlphaFoldDB" id="B7K3R8"/>
<keyword evidence="4" id="KW-1185">Reference proteome</keyword>
<evidence type="ECO:0000259" key="2">
    <source>
        <dbReference type="Pfam" id="PF05685"/>
    </source>
</evidence>
<dbReference type="eggNOG" id="COG4636">
    <property type="taxonomic scope" value="Bacteria"/>
</dbReference>
<dbReference type="STRING" id="41431.PCC8801_2447"/>
<dbReference type="RefSeq" id="WP_012595725.1">
    <property type="nucleotide sequence ID" value="NC_011726.1"/>
</dbReference>
<evidence type="ECO:0000313" key="3">
    <source>
        <dbReference type="EMBL" id="ACK66458.1"/>
    </source>
</evidence>
<feature type="domain" description="Putative restriction endonuclease" evidence="2">
    <location>
        <begin position="12"/>
        <end position="171"/>
    </location>
</feature>
<dbReference type="PANTHER" id="PTHR33352:SF3">
    <property type="entry name" value="SLR1612 PROTEIN"/>
    <property type="match status" value="1"/>
</dbReference>
<dbReference type="Pfam" id="PF05685">
    <property type="entry name" value="Uma2"/>
    <property type="match status" value="1"/>
</dbReference>
<evidence type="ECO:0000256" key="1">
    <source>
        <dbReference type="SAM" id="Coils"/>
    </source>
</evidence>
<dbReference type="InterPro" id="IPR012296">
    <property type="entry name" value="Nuclease_put_TT1808"/>
</dbReference>
<protein>
    <recommendedName>
        <fullName evidence="2">Putative restriction endonuclease domain-containing protein</fullName>
    </recommendedName>
</protein>
<dbReference type="OrthoDB" id="557157at2"/>
<dbReference type="KEGG" id="cyp:PCC8801_2447"/>
<dbReference type="PANTHER" id="PTHR33352">
    <property type="entry name" value="SLR1095 PROTEIN"/>
    <property type="match status" value="1"/>
</dbReference>
<dbReference type="InterPro" id="IPR008538">
    <property type="entry name" value="Uma2"/>
</dbReference>
<dbReference type="HOGENOM" id="CLU_075279_1_0_3"/>
<name>B7K3R8_RIPO1</name>
<organism evidence="3 4">
    <name type="scientific">Rippkaea orientalis (strain PCC 8801 / RF-1)</name>
    <name type="common">Cyanothece sp. (strain PCC 8801)</name>
    <dbReference type="NCBI Taxonomy" id="41431"/>
    <lineage>
        <taxon>Bacteria</taxon>
        <taxon>Bacillati</taxon>
        <taxon>Cyanobacteriota</taxon>
        <taxon>Cyanophyceae</taxon>
        <taxon>Oscillatoriophycideae</taxon>
        <taxon>Chroococcales</taxon>
        <taxon>Aphanothecaceae</taxon>
        <taxon>Rippkaea</taxon>
        <taxon>Rippkaea orientalis</taxon>
    </lineage>
</organism>
<gene>
    <name evidence="3" type="ordered locus">PCC8801_2447</name>
</gene>
<accession>B7K3R8</accession>
<dbReference type="EMBL" id="CP001287">
    <property type="protein sequence ID" value="ACK66458.1"/>
    <property type="molecule type" value="Genomic_DNA"/>
</dbReference>
<proteinExistence type="predicted"/>
<dbReference type="CDD" id="cd06260">
    <property type="entry name" value="DUF820-like"/>
    <property type="match status" value="1"/>
</dbReference>
<evidence type="ECO:0000313" key="4">
    <source>
        <dbReference type="Proteomes" id="UP000008204"/>
    </source>
</evidence>
<reference evidence="4" key="1">
    <citation type="journal article" date="2011" name="MBio">
        <title>Novel metabolic attributes of the genus Cyanothece, comprising a group of unicellular nitrogen-fixing Cyanobacteria.</title>
        <authorList>
            <person name="Bandyopadhyay A."/>
            <person name="Elvitigala T."/>
            <person name="Welsh E."/>
            <person name="Stockel J."/>
            <person name="Liberton M."/>
            <person name="Min H."/>
            <person name="Sherman L.A."/>
            <person name="Pakrasi H.B."/>
        </authorList>
    </citation>
    <scope>NUCLEOTIDE SEQUENCE [LARGE SCALE GENOMIC DNA]</scope>
    <source>
        <strain evidence="4">PCC 8801</strain>
    </source>
</reference>
<sequence>METVFPYLEIPAENLIYDDGEPLESNRHRIAMNVLISSIYQSFADRQDFFAGGNMFVYYSATQRMNRDFRGPDFFVTLNVDGNQSRKAWVVWNENGRYPDVIVELMSPSTAVIDKTIKKDLYEQIFKTKEYYIFDPFESNSLQGWRLDDHQHYQEIIRDQRGWLSSETLELYLGTWYGTIHHESASWLRFYNQEGHLILLPEEAAQQQAEIAQQQAEMAKQQAKMAEERAETAEQKAQRLANRLRELGINPDEIE</sequence>
<feature type="coiled-coil region" evidence="1">
    <location>
        <begin position="202"/>
        <end position="250"/>
    </location>
</feature>
<keyword evidence="1" id="KW-0175">Coiled coil</keyword>